<reference evidence="2 3" key="1">
    <citation type="submission" date="2024-10" db="EMBL/GenBank/DDBJ databases">
        <title>The Natural Products Discovery Center: Release of the First 8490 Sequenced Strains for Exploring Actinobacteria Biosynthetic Diversity.</title>
        <authorList>
            <person name="Kalkreuter E."/>
            <person name="Kautsar S.A."/>
            <person name="Yang D."/>
            <person name="Bader C.D."/>
            <person name="Teijaro C.N."/>
            <person name="Fluegel L."/>
            <person name="Davis C.M."/>
            <person name="Simpson J.R."/>
            <person name="Lauterbach L."/>
            <person name="Steele A.D."/>
            <person name="Gui C."/>
            <person name="Meng S."/>
            <person name="Li G."/>
            <person name="Viehrig K."/>
            <person name="Ye F."/>
            <person name="Su P."/>
            <person name="Kiefer A.F."/>
            <person name="Nichols A."/>
            <person name="Cepeda A.J."/>
            <person name="Yan W."/>
            <person name="Fan B."/>
            <person name="Jiang Y."/>
            <person name="Adhikari A."/>
            <person name="Zheng C.-J."/>
            <person name="Schuster L."/>
            <person name="Cowan T.M."/>
            <person name="Smanski M.J."/>
            <person name="Chevrette M.G."/>
            <person name="De Carvalho L.P.S."/>
            <person name="Shen B."/>
        </authorList>
    </citation>
    <scope>NUCLEOTIDE SEQUENCE [LARGE SCALE GENOMIC DNA]</scope>
    <source>
        <strain evidence="2 3">NPDC053399</strain>
    </source>
</reference>
<dbReference type="RefSeq" id="WP_399656840.1">
    <property type="nucleotide sequence ID" value="NZ_JBITYG010000014.1"/>
</dbReference>
<organism evidence="2 3">
    <name type="scientific">Streptomyces fildesensis</name>
    <dbReference type="NCBI Taxonomy" id="375757"/>
    <lineage>
        <taxon>Bacteria</taxon>
        <taxon>Bacillati</taxon>
        <taxon>Actinomycetota</taxon>
        <taxon>Actinomycetes</taxon>
        <taxon>Kitasatosporales</taxon>
        <taxon>Streptomycetaceae</taxon>
        <taxon>Streptomyces</taxon>
    </lineage>
</organism>
<evidence type="ECO:0000313" key="2">
    <source>
        <dbReference type="EMBL" id="MFI9105837.1"/>
    </source>
</evidence>
<dbReference type="Proteomes" id="UP001614394">
    <property type="component" value="Unassembled WGS sequence"/>
</dbReference>
<gene>
    <name evidence="2" type="ORF">ACIGXA_35565</name>
</gene>
<evidence type="ECO:0000313" key="3">
    <source>
        <dbReference type="Proteomes" id="UP001614394"/>
    </source>
</evidence>
<keyword evidence="3" id="KW-1185">Reference proteome</keyword>
<protein>
    <submittedName>
        <fullName evidence="2">Uncharacterized protein</fullName>
    </submittedName>
</protein>
<evidence type="ECO:0000256" key="1">
    <source>
        <dbReference type="SAM" id="MobiDB-lite"/>
    </source>
</evidence>
<proteinExistence type="predicted"/>
<dbReference type="EMBL" id="JBITYG010000014">
    <property type="protein sequence ID" value="MFI9105837.1"/>
    <property type="molecule type" value="Genomic_DNA"/>
</dbReference>
<feature type="region of interest" description="Disordered" evidence="1">
    <location>
        <begin position="84"/>
        <end position="110"/>
    </location>
</feature>
<name>A0ABW8CJ49_9ACTN</name>
<accession>A0ABW8CJ49</accession>
<comment type="caution">
    <text evidence="2">The sequence shown here is derived from an EMBL/GenBank/DDBJ whole genome shotgun (WGS) entry which is preliminary data.</text>
</comment>
<sequence length="143" mass="15532">MAADWWSIEILNARTSAARWRDAHAESLIESAVTNGALSWEWHAHSWGVVLEVRFREEWQWESWRQLPGTLAALDAAPDPVNGLLVHRGHGGASGDRSPRRPRITPSAGAVVLPEPEAADLAPEPLYNAAQPAGGLFVAASRS</sequence>